<dbReference type="GO" id="GO:0007165">
    <property type="term" value="P:signal transduction"/>
    <property type="evidence" value="ECO:0007669"/>
    <property type="project" value="UniProtKB-KW"/>
</dbReference>
<dbReference type="GeneID" id="107045791"/>
<dbReference type="AlphaFoldDB" id="A0A4E0RP85"/>
<comment type="similarity">
    <text evidence="10">Belongs to the insect chemoreceptor superfamily. Heteromeric odorant receptor channel (TC 1.A.69) family.</text>
</comment>
<evidence type="ECO:0000313" key="12">
    <source>
        <dbReference type="Proteomes" id="UP000297026"/>
    </source>
</evidence>
<dbReference type="Pfam" id="PF02949">
    <property type="entry name" value="7tm_6"/>
    <property type="match status" value="1"/>
</dbReference>
<keyword evidence="7 10" id="KW-0472">Membrane</keyword>
<evidence type="ECO:0000256" key="6">
    <source>
        <dbReference type="ARBA" id="ARBA00022989"/>
    </source>
</evidence>
<dbReference type="GO" id="GO:0005886">
    <property type="term" value="C:plasma membrane"/>
    <property type="evidence" value="ECO:0007669"/>
    <property type="project" value="UniProtKB-SubCell"/>
</dbReference>
<dbReference type="KEGG" id="dam:107045791"/>
<evidence type="ECO:0000256" key="7">
    <source>
        <dbReference type="ARBA" id="ARBA00023136"/>
    </source>
</evidence>
<evidence type="ECO:0000313" key="11">
    <source>
        <dbReference type="EMBL" id="THK33226.1"/>
    </source>
</evidence>
<dbReference type="PANTHER" id="PTHR21137:SF35">
    <property type="entry name" value="ODORANT RECEPTOR 19A-RELATED"/>
    <property type="match status" value="1"/>
</dbReference>
<evidence type="ECO:0000256" key="2">
    <source>
        <dbReference type="ARBA" id="ARBA00022475"/>
    </source>
</evidence>
<comment type="caution">
    <text evidence="10">Lacks conserved residue(s) required for the propagation of feature annotation.</text>
</comment>
<dbReference type="OrthoDB" id="7179992at2759"/>
<proteinExistence type="inferred from homology"/>
<dbReference type="PANTHER" id="PTHR21137">
    <property type="entry name" value="ODORANT RECEPTOR"/>
    <property type="match status" value="1"/>
</dbReference>
<evidence type="ECO:0000256" key="9">
    <source>
        <dbReference type="ARBA" id="ARBA00023224"/>
    </source>
</evidence>
<keyword evidence="12" id="KW-1185">Reference proteome</keyword>
<dbReference type="GO" id="GO:0004984">
    <property type="term" value="F:olfactory receptor activity"/>
    <property type="evidence" value="ECO:0007669"/>
    <property type="project" value="InterPro"/>
</dbReference>
<dbReference type="CTD" id="111556119"/>
<comment type="subcellular location">
    <subcellularLocation>
        <location evidence="1 10">Cell membrane</location>
        <topology evidence="1 10">Multi-pass membrane protein</topology>
    </subcellularLocation>
</comment>
<keyword evidence="9 10" id="KW-0807">Transducer</keyword>
<keyword evidence="3 10" id="KW-0716">Sensory transduction</keyword>
<dbReference type="GO" id="GO:0005549">
    <property type="term" value="F:odorant binding"/>
    <property type="evidence" value="ECO:0007669"/>
    <property type="project" value="InterPro"/>
</dbReference>
<keyword evidence="2" id="KW-1003">Cell membrane</keyword>
<accession>A0A4E0RP85</accession>
<keyword evidence="5 10" id="KW-0552">Olfaction</keyword>
<evidence type="ECO:0000256" key="8">
    <source>
        <dbReference type="ARBA" id="ARBA00023170"/>
    </source>
</evidence>
<protein>
    <recommendedName>
        <fullName evidence="10">Odorant receptor</fullName>
    </recommendedName>
</protein>
<keyword evidence="6 10" id="KW-1133">Transmembrane helix</keyword>
<feature type="transmembrane region" description="Helical" evidence="10">
    <location>
        <begin position="42"/>
        <end position="61"/>
    </location>
</feature>
<name>A0A4E0RP85_9HYME</name>
<evidence type="ECO:0000256" key="3">
    <source>
        <dbReference type="ARBA" id="ARBA00022606"/>
    </source>
</evidence>
<evidence type="ECO:0000256" key="10">
    <source>
        <dbReference type="RuleBase" id="RU351113"/>
    </source>
</evidence>
<sequence>MAQRKLPELAITYVKYGTTLLCSWPLGPQASSLERKFNGVKWLFLCSILVSFQLPILYTAYLTRNDFMEVTKYICFAGSISHGIIKMIVCRCYQREYQELIAVMENYFARAIPREREVLNACVRKAAPVHVVVNVIGFIAAVSYVCGPLVLDQDLPTEAVYPFAIDYYPIFQIVYTIQSIVAFQCCAVGPLDGQVCMLFWFTIARLKLLADDMRNVASVDDLNACIRVHQSILRFNEKTINVARPIVTTTVAMATVSLAFGAIHLIGNEPLEVKAQFVGLDVGYGLELYLSAWAAENFMKAMDDVKWALYDSPWLQRSQRTNRSVVIVLQRLNKIPKVTVGGLIPELSLNYYAVYLSKTMSFFTTLRVMLQKMEDPL</sequence>
<keyword evidence="8 10" id="KW-0675">Receptor</keyword>
<dbReference type="InterPro" id="IPR004117">
    <property type="entry name" value="7tm6_olfct_rcpt"/>
</dbReference>
<gene>
    <name evidence="11" type="primary">Or60</name>
    <name evidence="11" type="ORF">DALL_DALL000431</name>
</gene>
<evidence type="ECO:0000256" key="1">
    <source>
        <dbReference type="ARBA" id="ARBA00004651"/>
    </source>
</evidence>
<dbReference type="Proteomes" id="UP000297026">
    <property type="component" value="Unassembled WGS sequence"/>
</dbReference>
<reference evidence="11" key="1">
    <citation type="submission" date="2019-02" db="EMBL/GenBank/DDBJ databases">
        <title>Genome of the parasitoid wasp Diachasma alloeum, an emerging model for ecological speciation and transitions to asexual reproduction.</title>
        <authorList>
            <person name="Robertson H.M."/>
            <person name="Walden K.K."/>
            <person name="Tvedte E.S."/>
            <person name="Hood G.R."/>
            <person name="Feder J.L."/>
            <person name="Forbes A.A."/>
            <person name="Logsdon J.M."/>
            <person name="Mcelroy K.E."/>
        </authorList>
    </citation>
    <scope>NUCLEOTIDE SEQUENCE [LARGE SCALE GENOMIC DNA]</scope>
    <source>
        <strain evidence="11">Michigan</strain>
    </source>
</reference>
<organism evidence="11 12">
    <name type="scientific">Diachasma alloeum</name>
    <dbReference type="NCBI Taxonomy" id="454923"/>
    <lineage>
        <taxon>Eukaryota</taxon>
        <taxon>Metazoa</taxon>
        <taxon>Ecdysozoa</taxon>
        <taxon>Arthropoda</taxon>
        <taxon>Hexapoda</taxon>
        <taxon>Insecta</taxon>
        <taxon>Pterygota</taxon>
        <taxon>Neoptera</taxon>
        <taxon>Endopterygota</taxon>
        <taxon>Hymenoptera</taxon>
        <taxon>Apocrita</taxon>
        <taxon>Ichneumonoidea</taxon>
        <taxon>Braconidae</taxon>
        <taxon>Opiinae</taxon>
        <taxon>Diachasma</taxon>
    </lineage>
</organism>
<keyword evidence="4 10" id="KW-0812">Transmembrane</keyword>
<evidence type="ECO:0000256" key="5">
    <source>
        <dbReference type="ARBA" id="ARBA00022725"/>
    </source>
</evidence>
<dbReference type="EMBL" id="ML159381">
    <property type="protein sequence ID" value="THK33226.1"/>
    <property type="molecule type" value="Genomic_DNA"/>
</dbReference>
<evidence type="ECO:0000256" key="4">
    <source>
        <dbReference type="ARBA" id="ARBA00022692"/>
    </source>
</evidence>